<dbReference type="PANTHER" id="PTHR30425">
    <property type="entry name" value="PHOSPHATE TRANSPORT SYSTEM PERMEASE PROTEIN PST"/>
    <property type="match status" value="1"/>
</dbReference>
<evidence type="ECO:0000256" key="6">
    <source>
        <dbReference type="ARBA" id="ARBA00022692"/>
    </source>
</evidence>
<dbReference type="InterPro" id="IPR035906">
    <property type="entry name" value="MetI-like_sf"/>
</dbReference>
<dbReference type="PANTHER" id="PTHR30425:SF1">
    <property type="entry name" value="PHOSPHATE TRANSPORT SYSTEM PERMEASE PROTEIN PSTC"/>
    <property type="match status" value="1"/>
</dbReference>
<evidence type="ECO:0000256" key="7">
    <source>
        <dbReference type="ARBA" id="ARBA00022989"/>
    </source>
</evidence>
<keyword evidence="6 9" id="KW-0812">Transmembrane</keyword>
<evidence type="ECO:0000256" key="9">
    <source>
        <dbReference type="RuleBase" id="RU363032"/>
    </source>
</evidence>
<proteinExistence type="inferred from homology"/>
<keyword evidence="7 9" id="KW-1133">Transmembrane helix</keyword>
<dbReference type="SUPFAM" id="SSF161098">
    <property type="entry name" value="MetI-like"/>
    <property type="match status" value="1"/>
</dbReference>
<evidence type="ECO:0000256" key="3">
    <source>
        <dbReference type="ARBA" id="ARBA00022448"/>
    </source>
</evidence>
<evidence type="ECO:0000256" key="1">
    <source>
        <dbReference type="ARBA" id="ARBA00004651"/>
    </source>
</evidence>
<feature type="transmembrane region" description="Helical" evidence="9">
    <location>
        <begin position="132"/>
        <end position="153"/>
    </location>
</feature>
<keyword evidence="3 9" id="KW-0813">Transport</keyword>
<feature type="transmembrane region" description="Helical" evidence="9">
    <location>
        <begin position="196"/>
        <end position="215"/>
    </location>
</feature>
<comment type="subcellular location">
    <subcellularLocation>
        <location evidence="1 9">Cell membrane</location>
        <topology evidence="1 9">Multi-pass membrane protein</topology>
    </subcellularLocation>
</comment>
<keyword evidence="13" id="KW-1185">Reference proteome</keyword>
<dbReference type="GO" id="GO:0005886">
    <property type="term" value="C:plasma membrane"/>
    <property type="evidence" value="ECO:0007669"/>
    <property type="project" value="UniProtKB-SubCell"/>
</dbReference>
<dbReference type="Pfam" id="PF00528">
    <property type="entry name" value="BPD_transp_1"/>
    <property type="match status" value="1"/>
</dbReference>
<dbReference type="PROSITE" id="PS50928">
    <property type="entry name" value="ABC_TM1"/>
    <property type="match status" value="1"/>
</dbReference>
<comment type="function">
    <text evidence="10">Part of the binding-protein-dependent transport system for phosphate; probably responsible for the translocation of the substrate across the membrane.</text>
</comment>
<dbReference type="RefSeq" id="WP_149852823.1">
    <property type="nucleotide sequence ID" value="NZ_VUOB01000055.1"/>
</dbReference>
<dbReference type="NCBIfam" id="TIGR02138">
    <property type="entry name" value="phosphate_pstC"/>
    <property type="match status" value="1"/>
</dbReference>
<keyword evidence="4 10" id="KW-1003">Cell membrane</keyword>
<evidence type="ECO:0000256" key="4">
    <source>
        <dbReference type="ARBA" id="ARBA00022475"/>
    </source>
</evidence>
<dbReference type="GO" id="GO:0006817">
    <property type="term" value="P:phosphate ion transport"/>
    <property type="evidence" value="ECO:0007669"/>
    <property type="project" value="UniProtKB-KW"/>
</dbReference>
<evidence type="ECO:0000256" key="5">
    <source>
        <dbReference type="ARBA" id="ARBA00022592"/>
    </source>
</evidence>
<protein>
    <recommendedName>
        <fullName evidence="10">Phosphate transport system permease protein</fullName>
    </recommendedName>
</protein>
<dbReference type="EMBL" id="VUOB01000055">
    <property type="protein sequence ID" value="KAA2255648.1"/>
    <property type="molecule type" value="Genomic_DNA"/>
</dbReference>
<reference evidence="12 13" key="2">
    <citation type="submission" date="2019-09" db="EMBL/GenBank/DDBJ databases">
        <authorList>
            <person name="Jin C."/>
        </authorList>
    </citation>
    <scope>NUCLEOTIDE SEQUENCE [LARGE SCALE GENOMIC DNA]</scope>
    <source>
        <strain evidence="12 13">AN110305</strain>
    </source>
</reference>
<keyword evidence="8 9" id="KW-0472">Membrane</keyword>
<evidence type="ECO:0000256" key="8">
    <source>
        <dbReference type="ARBA" id="ARBA00023136"/>
    </source>
</evidence>
<feature type="domain" description="ABC transmembrane type-1" evidence="11">
    <location>
        <begin position="95"/>
        <end position="330"/>
    </location>
</feature>
<organism evidence="12 13">
    <name type="scientific">Solihabitans fulvus</name>
    <dbReference type="NCBI Taxonomy" id="1892852"/>
    <lineage>
        <taxon>Bacteria</taxon>
        <taxon>Bacillati</taxon>
        <taxon>Actinomycetota</taxon>
        <taxon>Actinomycetes</taxon>
        <taxon>Pseudonocardiales</taxon>
        <taxon>Pseudonocardiaceae</taxon>
        <taxon>Solihabitans</taxon>
    </lineage>
</organism>
<dbReference type="Proteomes" id="UP000323454">
    <property type="component" value="Unassembled WGS sequence"/>
</dbReference>
<keyword evidence="5 10" id="KW-0592">Phosphate transport</keyword>
<dbReference type="InterPro" id="IPR000515">
    <property type="entry name" value="MetI-like"/>
</dbReference>
<dbReference type="Gene3D" id="1.10.3720.10">
    <property type="entry name" value="MetI-like"/>
    <property type="match status" value="1"/>
</dbReference>
<evidence type="ECO:0000256" key="2">
    <source>
        <dbReference type="ARBA" id="ARBA00007069"/>
    </source>
</evidence>
<comment type="similarity">
    <text evidence="2 10">Belongs to the binding-protein-dependent transport system permease family. CysTW subfamily.</text>
</comment>
<comment type="caution">
    <text evidence="12">The sequence shown here is derived from an EMBL/GenBank/DDBJ whole genome shotgun (WGS) entry which is preliminary data.</text>
</comment>
<evidence type="ECO:0000259" key="11">
    <source>
        <dbReference type="PROSITE" id="PS50928"/>
    </source>
</evidence>
<dbReference type="InterPro" id="IPR051124">
    <property type="entry name" value="Phosphate_Transport_Permease"/>
</dbReference>
<name>A0A5B2WX47_9PSEU</name>
<evidence type="ECO:0000313" key="12">
    <source>
        <dbReference type="EMBL" id="KAA2255648.1"/>
    </source>
</evidence>
<dbReference type="AlphaFoldDB" id="A0A5B2WX47"/>
<feature type="transmembrane region" description="Helical" evidence="9">
    <location>
        <begin position="47"/>
        <end position="66"/>
    </location>
</feature>
<dbReference type="InterPro" id="IPR011864">
    <property type="entry name" value="Phosphate_PstC"/>
</dbReference>
<reference evidence="12 13" key="1">
    <citation type="submission" date="2019-09" db="EMBL/GenBank/DDBJ databases">
        <title>Goodfellowia gen. nov., a new genus of the Pseudonocardineae related to Actinoalloteichus, containing Goodfellowia coeruleoviolacea gen. nov., comb. nov. gen. nov., comb. nov.</title>
        <authorList>
            <person name="Labeda D."/>
        </authorList>
    </citation>
    <scope>NUCLEOTIDE SEQUENCE [LARGE SCALE GENOMIC DNA]</scope>
    <source>
        <strain evidence="12 13">AN110305</strain>
    </source>
</reference>
<feature type="transmembrane region" description="Helical" evidence="9">
    <location>
        <begin position="99"/>
        <end position="120"/>
    </location>
</feature>
<comment type="caution">
    <text evidence="10">Lacks conserved residue(s) required for the propagation of feature annotation.</text>
</comment>
<accession>A0A5B2WX47</accession>
<dbReference type="OrthoDB" id="9785113at2"/>
<feature type="transmembrane region" description="Helical" evidence="9">
    <location>
        <begin position="309"/>
        <end position="335"/>
    </location>
</feature>
<evidence type="ECO:0000256" key="10">
    <source>
        <dbReference type="RuleBase" id="RU363054"/>
    </source>
</evidence>
<evidence type="ECO:0000313" key="13">
    <source>
        <dbReference type="Proteomes" id="UP000323454"/>
    </source>
</evidence>
<sequence>MSPGTETIADPVADPVVEHVDEDRPRTVASAAPAADRVFRAVVRASGLLVLLVMGGIGAFLAYQAIPTLRVLGWSFFTEVQWRPEGGRLGIASVGLGTIQVAVVAILIAVPLALSVALYISEYAPRRLRRTLIALLDLMAAVPSVVYGLWGFYFLQPQIIYLARWLSTYLGFLPFFHVDTDVHAATWEQSKYTSSVFICGVVVAMMVLPIVGSVMREVFSHAPQGEREAALALGSTRWGMVRSVVLPFGRGGIIGGTMLGLGRALGETIAVVLIISPAFDLKFRVLERGGNTISELIALRFGESSPFQLSALLAAGLVLFLFTLVINMLAAVVVARSRSGAATEI</sequence>
<dbReference type="GO" id="GO:0005315">
    <property type="term" value="F:phosphate transmembrane transporter activity"/>
    <property type="evidence" value="ECO:0007669"/>
    <property type="project" value="InterPro"/>
</dbReference>
<gene>
    <name evidence="12" type="primary">pstC</name>
    <name evidence="12" type="ORF">F0L68_28030</name>
</gene>
<dbReference type="CDD" id="cd06261">
    <property type="entry name" value="TM_PBP2"/>
    <property type="match status" value="1"/>
</dbReference>